<dbReference type="EMBL" id="WVRA01000001">
    <property type="protein sequence ID" value="NOE17472.1"/>
    <property type="molecule type" value="Genomic_DNA"/>
</dbReference>
<feature type="domain" description="N-acetyltransferase" evidence="3">
    <location>
        <begin position="4"/>
        <end position="166"/>
    </location>
</feature>
<dbReference type="InterPro" id="IPR051635">
    <property type="entry name" value="SNAT-like"/>
</dbReference>
<protein>
    <submittedName>
        <fullName evidence="4">GNAT family N-acetyltransferase</fullName>
    </submittedName>
</protein>
<sequence length="166" mass="18871">MSNQNFRNASPTDATRCFEIETLAYDGDEAATHEKISKRIVEYPQGFLILEVDNQIVGFINSGCAYDVEMSDEDFKELIGHDPDAPNVVIMSVVVDPAHQGLGLSTALMSEFVKRMTDAKKETIHLMCKEHHVPLYEKFGYRYTQPSASDHGGVRWHEMMMDLRRD</sequence>
<keyword evidence="1" id="KW-0808">Transferase</keyword>
<organism evidence="4 5">
    <name type="scientific">Ruegeria atlantica</name>
    <dbReference type="NCBI Taxonomy" id="81569"/>
    <lineage>
        <taxon>Bacteria</taxon>
        <taxon>Pseudomonadati</taxon>
        <taxon>Pseudomonadota</taxon>
        <taxon>Alphaproteobacteria</taxon>
        <taxon>Rhodobacterales</taxon>
        <taxon>Roseobacteraceae</taxon>
        <taxon>Ruegeria</taxon>
    </lineage>
</organism>
<dbReference type="GO" id="GO:0008080">
    <property type="term" value="F:N-acetyltransferase activity"/>
    <property type="evidence" value="ECO:0007669"/>
    <property type="project" value="UniProtKB-ARBA"/>
</dbReference>
<accession>A0AA91BQE7</accession>
<comment type="caution">
    <text evidence="4">The sequence shown here is derived from an EMBL/GenBank/DDBJ whole genome shotgun (WGS) entry which is preliminary data.</text>
</comment>
<dbReference type="InterPro" id="IPR000182">
    <property type="entry name" value="GNAT_dom"/>
</dbReference>
<dbReference type="SUPFAM" id="SSF55729">
    <property type="entry name" value="Acyl-CoA N-acyltransferases (Nat)"/>
    <property type="match status" value="1"/>
</dbReference>
<name>A0AA91BQE7_9RHOB</name>
<dbReference type="PANTHER" id="PTHR10908">
    <property type="entry name" value="SEROTONIN N-ACETYLTRANSFERASE"/>
    <property type="match status" value="1"/>
</dbReference>
<reference evidence="4" key="1">
    <citation type="submission" date="2019-12" db="EMBL/GenBank/DDBJ databases">
        <title>Ruegeria JWLKs population differentiation of coral mucus and skeleton niches.</title>
        <authorList>
            <person name="Luo D."/>
        </authorList>
    </citation>
    <scope>NUCLEOTIDE SEQUENCE</scope>
    <source>
        <strain evidence="4">HKCCD6181</strain>
    </source>
</reference>
<evidence type="ECO:0000313" key="5">
    <source>
        <dbReference type="Proteomes" id="UP000597886"/>
    </source>
</evidence>
<dbReference type="PANTHER" id="PTHR10908:SF0">
    <property type="entry name" value="SEROTONIN N-ACETYLTRANSFERASE"/>
    <property type="match status" value="1"/>
</dbReference>
<evidence type="ECO:0000313" key="4">
    <source>
        <dbReference type="EMBL" id="NOE17472.1"/>
    </source>
</evidence>
<gene>
    <name evidence="4" type="ORF">GS634_04960</name>
</gene>
<evidence type="ECO:0000259" key="3">
    <source>
        <dbReference type="PROSITE" id="PS51186"/>
    </source>
</evidence>
<keyword evidence="2" id="KW-0012">Acyltransferase</keyword>
<dbReference type="AlphaFoldDB" id="A0AA91BQE7"/>
<dbReference type="CDD" id="cd04301">
    <property type="entry name" value="NAT_SF"/>
    <property type="match status" value="1"/>
</dbReference>
<dbReference type="RefSeq" id="WP_171328767.1">
    <property type="nucleotide sequence ID" value="NZ_WVRA01000001.1"/>
</dbReference>
<proteinExistence type="predicted"/>
<dbReference type="Pfam" id="PF13673">
    <property type="entry name" value="Acetyltransf_10"/>
    <property type="match status" value="1"/>
</dbReference>
<evidence type="ECO:0000256" key="1">
    <source>
        <dbReference type="ARBA" id="ARBA00022679"/>
    </source>
</evidence>
<dbReference type="PROSITE" id="PS51186">
    <property type="entry name" value="GNAT"/>
    <property type="match status" value="1"/>
</dbReference>
<dbReference type="InterPro" id="IPR016181">
    <property type="entry name" value="Acyl_CoA_acyltransferase"/>
</dbReference>
<dbReference type="Proteomes" id="UP000597886">
    <property type="component" value="Unassembled WGS sequence"/>
</dbReference>
<dbReference type="Gene3D" id="3.40.630.30">
    <property type="match status" value="1"/>
</dbReference>
<evidence type="ECO:0000256" key="2">
    <source>
        <dbReference type="ARBA" id="ARBA00023315"/>
    </source>
</evidence>